<dbReference type="CDD" id="cd03351">
    <property type="entry name" value="LbH_UDP-GlcNAc_AT"/>
    <property type="match status" value="1"/>
</dbReference>
<comment type="function">
    <text evidence="8">Involved in the biosynthesis of lipid A, a phosphorylated glycolipid that anchors the lipopolysaccharide to the outer membrane of the cell.</text>
</comment>
<dbReference type="NCBIfam" id="NF003657">
    <property type="entry name" value="PRK05289.1"/>
    <property type="match status" value="1"/>
</dbReference>
<dbReference type="Pfam" id="PF13720">
    <property type="entry name" value="Acetyltransf_11"/>
    <property type="match status" value="1"/>
</dbReference>
<evidence type="ECO:0000313" key="10">
    <source>
        <dbReference type="EMBL" id="NKI17603.1"/>
    </source>
</evidence>
<dbReference type="PANTHER" id="PTHR43480:SF1">
    <property type="entry name" value="ACYL-[ACYL-CARRIER-PROTEIN]--UDP-N-ACETYLGLUCOSAMINE O-ACYLTRANSFERASE, MITOCHONDRIAL-RELATED"/>
    <property type="match status" value="1"/>
</dbReference>
<dbReference type="NCBIfam" id="TIGR01852">
    <property type="entry name" value="lipid_A_lpxA"/>
    <property type="match status" value="1"/>
</dbReference>
<keyword evidence="4 8" id="KW-0808">Transferase</keyword>
<gene>
    <name evidence="8 10" type="primary">lpxA</name>
    <name evidence="10" type="ORF">HCU74_09245</name>
</gene>
<dbReference type="EC" id="2.3.1.129" evidence="8"/>
<dbReference type="GO" id="GO:0008780">
    <property type="term" value="F:acyl-[acyl-carrier-protein]-UDP-N-acetylglucosamine O-acyltransferase activity"/>
    <property type="evidence" value="ECO:0007669"/>
    <property type="project" value="UniProtKB-EC"/>
</dbReference>
<proteinExistence type="inferred from homology"/>
<keyword evidence="1 8" id="KW-0963">Cytoplasm</keyword>
<comment type="subcellular location">
    <subcellularLocation>
        <location evidence="8">Cytoplasm</location>
    </subcellularLocation>
</comment>
<dbReference type="Gene3D" id="1.20.1180.10">
    <property type="entry name" value="Udp N-acetylglucosamine O-acyltransferase, C-terminal domain"/>
    <property type="match status" value="1"/>
</dbReference>
<dbReference type="PANTHER" id="PTHR43480">
    <property type="entry name" value="ACYL-[ACYL-CARRIER-PROTEIN]--UDP-N-ACETYLGLUCOSAMINE O-ACYLTRANSFERASE"/>
    <property type="match status" value="1"/>
</dbReference>
<keyword evidence="2 8" id="KW-0444">Lipid biosynthesis</keyword>
<dbReference type="InterPro" id="IPR011004">
    <property type="entry name" value="Trimer_LpxA-like_sf"/>
</dbReference>
<feature type="domain" description="UDP N-acetylglucosamine O-acyltransferase C-terminal" evidence="9">
    <location>
        <begin position="179"/>
        <end position="260"/>
    </location>
</feature>
<comment type="caution">
    <text evidence="10">The sequence shown here is derived from an EMBL/GenBank/DDBJ whole genome shotgun (WGS) entry which is preliminary data.</text>
</comment>
<name>A0ABX1GGD1_9GAMM</name>
<dbReference type="InterPro" id="IPR029098">
    <property type="entry name" value="Acetyltransf_C"/>
</dbReference>
<dbReference type="SUPFAM" id="SSF51161">
    <property type="entry name" value="Trimeric LpxA-like enzymes"/>
    <property type="match status" value="1"/>
</dbReference>
<dbReference type="PROSITE" id="PS00101">
    <property type="entry name" value="HEXAPEP_TRANSFERASES"/>
    <property type="match status" value="1"/>
</dbReference>
<evidence type="ECO:0000256" key="6">
    <source>
        <dbReference type="ARBA" id="ARBA00023098"/>
    </source>
</evidence>
<reference evidence="10 11" key="1">
    <citation type="submission" date="2020-04" db="EMBL/GenBank/DDBJ databases">
        <authorList>
            <person name="Yoon J."/>
        </authorList>
    </citation>
    <scope>NUCLEOTIDE SEQUENCE [LARGE SCALE GENOMIC DNA]</scope>
    <source>
        <strain evidence="10 11">KMU-166</strain>
    </source>
</reference>
<evidence type="ECO:0000256" key="7">
    <source>
        <dbReference type="ARBA" id="ARBA00023315"/>
    </source>
</evidence>
<evidence type="ECO:0000256" key="4">
    <source>
        <dbReference type="ARBA" id="ARBA00022679"/>
    </source>
</evidence>
<dbReference type="InterPro" id="IPR001451">
    <property type="entry name" value="Hexapep"/>
</dbReference>
<evidence type="ECO:0000256" key="1">
    <source>
        <dbReference type="ARBA" id="ARBA00022490"/>
    </source>
</evidence>
<evidence type="ECO:0000256" key="3">
    <source>
        <dbReference type="ARBA" id="ARBA00022556"/>
    </source>
</evidence>
<protein>
    <recommendedName>
        <fullName evidence="8">Acyl-[acyl-carrier-protein]--UDP-N-acetylglucosamine O-acyltransferase</fullName>
        <shortName evidence="8">UDP-N-acetylglucosamine acyltransferase</shortName>
        <ecNumber evidence="8">2.3.1.129</ecNumber>
    </recommendedName>
</protein>
<dbReference type="InterPro" id="IPR010137">
    <property type="entry name" value="Lipid_A_LpxA"/>
</dbReference>
<evidence type="ECO:0000256" key="2">
    <source>
        <dbReference type="ARBA" id="ARBA00022516"/>
    </source>
</evidence>
<keyword evidence="3 8" id="KW-0441">Lipid A biosynthesis</keyword>
<dbReference type="Pfam" id="PF00132">
    <property type="entry name" value="Hexapep"/>
    <property type="match status" value="2"/>
</dbReference>
<dbReference type="PIRSF" id="PIRSF000456">
    <property type="entry name" value="UDP-GlcNAc_acltr"/>
    <property type="match status" value="1"/>
</dbReference>
<keyword evidence="7 8" id="KW-0012">Acyltransferase</keyword>
<comment type="subunit">
    <text evidence="8">Homotrimer.</text>
</comment>
<sequence length="261" mass="27905">MDPSAVIDPRAIIDPTAIIGANVKIGPWTLVGPEVELGEGCDIRSHVVLKGPTKIGARNTIYQFSTVGEDTPDLKYRGEPTQLIMGDNNIVREGVTIHRGTVQDQGKTVIGSNNLLMAYVHIGHDSVVGDNCILVNNASLAGHVVVGDWAILSGYSLVHQYCLIGAHSFAGFGCHISKDVPAYVTVSGSPAEAKTINVEGLKRRGFSGDAIAAIRRAYKIIYRQNNTVDEALAALAPIVADFPEVQLLVDSLKQSQRGIVR</sequence>
<evidence type="ECO:0000313" key="11">
    <source>
        <dbReference type="Proteomes" id="UP000765845"/>
    </source>
</evidence>
<dbReference type="InterPro" id="IPR018357">
    <property type="entry name" value="Hexapep_transf_CS"/>
</dbReference>
<comment type="catalytic activity">
    <reaction evidence="8">
        <text>a (3R)-hydroxyacyl-[ACP] + UDP-N-acetyl-alpha-D-glucosamine = a UDP-3-O-[(3R)-3-hydroxyacyl]-N-acetyl-alpha-D-glucosamine + holo-[ACP]</text>
        <dbReference type="Rhea" id="RHEA:67812"/>
        <dbReference type="Rhea" id="RHEA-COMP:9685"/>
        <dbReference type="Rhea" id="RHEA-COMP:9945"/>
        <dbReference type="ChEBI" id="CHEBI:57705"/>
        <dbReference type="ChEBI" id="CHEBI:64479"/>
        <dbReference type="ChEBI" id="CHEBI:78827"/>
        <dbReference type="ChEBI" id="CHEBI:173225"/>
        <dbReference type="EC" id="2.3.1.129"/>
    </reaction>
</comment>
<keyword evidence="6 8" id="KW-0443">Lipid metabolism</keyword>
<dbReference type="HAMAP" id="MF_00387">
    <property type="entry name" value="LpxA"/>
    <property type="match status" value="1"/>
</dbReference>
<dbReference type="Proteomes" id="UP000765845">
    <property type="component" value="Unassembled WGS sequence"/>
</dbReference>
<accession>A0ABX1GGD1</accession>
<evidence type="ECO:0000256" key="8">
    <source>
        <dbReference type="HAMAP-Rule" id="MF_00387"/>
    </source>
</evidence>
<keyword evidence="5 8" id="KW-0677">Repeat</keyword>
<dbReference type="EMBL" id="JAAWWK010000003">
    <property type="protein sequence ID" value="NKI17603.1"/>
    <property type="molecule type" value="Genomic_DNA"/>
</dbReference>
<organism evidence="10 11">
    <name type="scientific">Spongiibacter thalassae</name>
    <dbReference type="NCBI Taxonomy" id="2721624"/>
    <lineage>
        <taxon>Bacteria</taxon>
        <taxon>Pseudomonadati</taxon>
        <taxon>Pseudomonadota</taxon>
        <taxon>Gammaproteobacteria</taxon>
        <taxon>Cellvibrionales</taxon>
        <taxon>Spongiibacteraceae</taxon>
        <taxon>Spongiibacter</taxon>
    </lineage>
</organism>
<comment type="similarity">
    <text evidence="8">Belongs to the transferase hexapeptide repeat family. LpxA subfamily.</text>
</comment>
<evidence type="ECO:0000259" key="9">
    <source>
        <dbReference type="Pfam" id="PF13720"/>
    </source>
</evidence>
<comment type="pathway">
    <text evidence="8">Glycolipid biosynthesis; lipid IV(A) biosynthesis; lipid IV(A) from (3R)-3-hydroxytetradecanoyl-[acyl-carrier-protein] and UDP-N-acetyl-alpha-D-glucosamine: step 1/6.</text>
</comment>
<dbReference type="InterPro" id="IPR037157">
    <property type="entry name" value="Acetyltransf_C_sf"/>
</dbReference>
<dbReference type="Gene3D" id="2.160.10.10">
    <property type="entry name" value="Hexapeptide repeat proteins"/>
    <property type="match status" value="1"/>
</dbReference>
<keyword evidence="11" id="KW-1185">Reference proteome</keyword>
<evidence type="ECO:0000256" key="5">
    <source>
        <dbReference type="ARBA" id="ARBA00022737"/>
    </source>
</evidence>